<keyword evidence="3" id="KW-1185">Reference proteome</keyword>
<dbReference type="Pfam" id="PF14023">
    <property type="entry name" value="Bestrophin-like"/>
    <property type="match status" value="1"/>
</dbReference>
<dbReference type="Proteomes" id="UP000530564">
    <property type="component" value="Unassembled WGS sequence"/>
</dbReference>
<keyword evidence="1" id="KW-1133">Transmembrane helix</keyword>
<protein>
    <recommendedName>
        <fullName evidence="4">DUF4239 domain-containing protein</fullName>
    </recommendedName>
</protein>
<evidence type="ECO:0000256" key="1">
    <source>
        <dbReference type="SAM" id="Phobius"/>
    </source>
</evidence>
<dbReference type="InterPro" id="IPR025333">
    <property type="entry name" value="DUF4239"/>
</dbReference>
<feature type="transmembrane region" description="Helical" evidence="1">
    <location>
        <begin position="219"/>
        <end position="238"/>
    </location>
</feature>
<feature type="transmembrane region" description="Helical" evidence="1">
    <location>
        <begin position="12"/>
        <end position="34"/>
    </location>
</feature>
<feature type="transmembrane region" description="Helical" evidence="1">
    <location>
        <begin position="193"/>
        <end position="213"/>
    </location>
</feature>
<gene>
    <name evidence="2" type="ORF">GGQ61_002335</name>
</gene>
<feature type="transmembrane region" description="Helical" evidence="1">
    <location>
        <begin position="54"/>
        <end position="76"/>
    </location>
</feature>
<accession>A0A840A2S2</accession>
<evidence type="ECO:0000313" key="3">
    <source>
        <dbReference type="Proteomes" id="UP000530564"/>
    </source>
</evidence>
<dbReference type="EMBL" id="JACIDK010000003">
    <property type="protein sequence ID" value="MBB3891607.1"/>
    <property type="molecule type" value="Genomic_DNA"/>
</dbReference>
<evidence type="ECO:0008006" key="4">
    <source>
        <dbReference type="Google" id="ProtNLM"/>
    </source>
</evidence>
<sequence>MDVLKGWVDGAPLLVLGVVVLLLLSAGLAAGLVIRHLHDRDPRRTGKDDDGQEGYVVSAVLGLLALLLGFTFALAVDRFEARRSLVLQEANAIGTAYLRTQLLPQPHRERISALLIDYTENRVALGQSSVAENPQLLARNNRIVTDLWAATAAGFQSIKGLDFSSAYVDSMNTLIDLDTSRKAARTVRVPTEVFVVLVIYLAVTAGVLGYVFAGPRGRAAAVFMLGLLWMSMLLIVDIDRPTRGGIRESQLPMQWTLQTLKTTPPATYDRWLTPEPPATVR</sequence>
<keyword evidence="1" id="KW-0812">Transmembrane</keyword>
<keyword evidence="1" id="KW-0472">Membrane</keyword>
<comment type="caution">
    <text evidence="2">The sequence shown here is derived from an EMBL/GenBank/DDBJ whole genome shotgun (WGS) entry which is preliminary data.</text>
</comment>
<proteinExistence type="predicted"/>
<dbReference type="RefSeq" id="WP_183772731.1">
    <property type="nucleotide sequence ID" value="NZ_JACIDK010000003.1"/>
</dbReference>
<reference evidence="2 3" key="1">
    <citation type="submission" date="2020-08" db="EMBL/GenBank/DDBJ databases">
        <title>Genomic Encyclopedia of Type Strains, Phase IV (KMG-IV): sequencing the most valuable type-strain genomes for metagenomic binning, comparative biology and taxonomic classification.</title>
        <authorList>
            <person name="Goeker M."/>
        </authorList>
    </citation>
    <scope>NUCLEOTIDE SEQUENCE [LARGE SCALE GENOMIC DNA]</scope>
    <source>
        <strain evidence="2 3">DSM 21793</strain>
    </source>
</reference>
<organism evidence="2 3">
    <name type="scientific">Phenylobacterium haematophilum</name>
    <dbReference type="NCBI Taxonomy" id="98513"/>
    <lineage>
        <taxon>Bacteria</taxon>
        <taxon>Pseudomonadati</taxon>
        <taxon>Pseudomonadota</taxon>
        <taxon>Alphaproteobacteria</taxon>
        <taxon>Caulobacterales</taxon>
        <taxon>Caulobacteraceae</taxon>
        <taxon>Phenylobacterium</taxon>
    </lineage>
</organism>
<name>A0A840A2S2_9CAUL</name>
<evidence type="ECO:0000313" key="2">
    <source>
        <dbReference type="EMBL" id="MBB3891607.1"/>
    </source>
</evidence>
<dbReference type="AlphaFoldDB" id="A0A840A2S2"/>